<protein>
    <recommendedName>
        <fullName evidence="5 6">Ribonuclease Y</fullName>
        <shortName evidence="5">RNase Y</shortName>
        <ecNumber evidence="5 6">3.1.-.-</ecNumber>
    </recommendedName>
</protein>
<keyword evidence="5" id="KW-1003">Cell membrane</keyword>
<dbReference type="NCBIfam" id="TIGR03319">
    <property type="entry name" value="RNase_Y"/>
    <property type="match status" value="1"/>
</dbReference>
<dbReference type="Gene3D" id="1.10.3210.10">
    <property type="entry name" value="Hypothetical protein af1432"/>
    <property type="match status" value="1"/>
</dbReference>
<dbReference type="Pfam" id="PF01966">
    <property type="entry name" value="HD"/>
    <property type="match status" value="1"/>
</dbReference>
<dbReference type="EC" id="3.1.-.-" evidence="5 6"/>
<evidence type="ECO:0000256" key="3">
    <source>
        <dbReference type="ARBA" id="ARBA00022801"/>
    </source>
</evidence>
<sequence>MSTVTVLVALVVALAVVAAVVGTVLVLVLRERSRSTVLEGETAAAHERRVAQFDERESRVEERRRALDELAARLHAAEARLTAGESALAAATAELARERERQQAALETARDRHEADLAQARAQHEADLAGARAEHDAELAQARTQLTTELAEARARHTTELAELTPEQARAAVLADAEAQTRSEVARRSREIEREAAEQVEWRARRMLTTVVQRMAASVTADAVTTTVTLASDDVKGRIIGREGRNIRSFEQVTGVSLVIDDTPSTVVLSCFDPIRREVARRTLDELVADGRIHPTRIEEVHARAESEVEAHCRAAATDACLDVGIDGLHPDLQETLGRLAFRTSYGQNVLHHLVESAHAARLLAGELGVDPAIATRAAFLHDIGKALTHDSAHDPSHDVQGGHALVGADLARRCGEHADVVHAIEAHHNEVEPQTLEAFIVQAADAISGGRPGARRESTEDFQQRLRRLEALALSHDGVERAYAVSAGRDLRVLVLPDRVDDLGAAELARTLAKQIEAELSYPGQVAVTVIRESRTTEIAR</sequence>
<dbReference type="SUPFAM" id="SSF54791">
    <property type="entry name" value="Eukaryotic type KH-domain (KH-domain type I)"/>
    <property type="match status" value="1"/>
</dbReference>
<keyword evidence="10" id="KW-1185">Reference proteome</keyword>
<feature type="domain" description="HD" evidence="8">
    <location>
        <begin position="350"/>
        <end position="451"/>
    </location>
</feature>
<dbReference type="Pfam" id="PF00013">
    <property type="entry name" value="KH_1"/>
    <property type="match status" value="1"/>
</dbReference>
<dbReference type="InterPro" id="IPR036612">
    <property type="entry name" value="KH_dom_type_1_sf"/>
</dbReference>
<accession>A0ABT9NQI8</accession>
<dbReference type="InterPro" id="IPR006675">
    <property type="entry name" value="HDIG_dom"/>
</dbReference>
<evidence type="ECO:0000256" key="1">
    <source>
        <dbReference type="ARBA" id="ARBA00022722"/>
    </source>
</evidence>
<evidence type="ECO:0000256" key="6">
    <source>
        <dbReference type="NCBIfam" id="TIGR03319"/>
    </source>
</evidence>
<comment type="subcellular location">
    <subcellularLocation>
        <location evidence="5">Cell membrane</location>
        <topology evidence="5">Single-pass membrane protein</topology>
    </subcellularLocation>
</comment>
<dbReference type="GO" id="GO:0016787">
    <property type="term" value="F:hydrolase activity"/>
    <property type="evidence" value="ECO:0007669"/>
    <property type="project" value="UniProtKB-KW"/>
</dbReference>
<keyword evidence="7" id="KW-0175">Coiled coil</keyword>
<keyword evidence="5" id="KW-0472">Membrane</keyword>
<dbReference type="SUPFAM" id="SSF109604">
    <property type="entry name" value="HD-domain/PDEase-like"/>
    <property type="match status" value="1"/>
</dbReference>
<dbReference type="InterPro" id="IPR003607">
    <property type="entry name" value="HD/PDEase_dom"/>
</dbReference>
<evidence type="ECO:0000313" key="10">
    <source>
        <dbReference type="Proteomes" id="UP001240447"/>
    </source>
</evidence>
<comment type="function">
    <text evidence="5">Endoribonuclease that initiates mRNA decay.</text>
</comment>
<dbReference type="InterPro" id="IPR004087">
    <property type="entry name" value="KH_dom"/>
</dbReference>
<dbReference type="PANTHER" id="PTHR12826:SF15">
    <property type="entry name" value="RIBONUCLEASE Y"/>
    <property type="match status" value="1"/>
</dbReference>
<dbReference type="Proteomes" id="UP001240447">
    <property type="component" value="Unassembled WGS sequence"/>
</dbReference>
<dbReference type="NCBIfam" id="TIGR00277">
    <property type="entry name" value="HDIG"/>
    <property type="match status" value="1"/>
</dbReference>
<evidence type="ECO:0000256" key="4">
    <source>
        <dbReference type="ARBA" id="ARBA00022884"/>
    </source>
</evidence>
<dbReference type="RefSeq" id="WP_306825176.1">
    <property type="nucleotide sequence ID" value="NZ_JAUSQM010000001.1"/>
</dbReference>
<dbReference type="SMART" id="SM00322">
    <property type="entry name" value="KH"/>
    <property type="match status" value="1"/>
</dbReference>
<comment type="similarity">
    <text evidence="5">Belongs to the RNase Y family.</text>
</comment>
<feature type="transmembrane region" description="Helical" evidence="5">
    <location>
        <begin position="6"/>
        <end position="29"/>
    </location>
</feature>
<name>A0ABT9NQI8_9ACTN</name>
<dbReference type="InterPro" id="IPR006674">
    <property type="entry name" value="HD_domain"/>
</dbReference>
<evidence type="ECO:0000259" key="8">
    <source>
        <dbReference type="PROSITE" id="PS51831"/>
    </source>
</evidence>
<dbReference type="SMART" id="SM00471">
    <property type="entry name" value="HDc"/>
    <property type="match status" value="1"/>
</dbReference>
<dbReference type="PROSITE" id="PS50084">
    <property type="entry name" value="KH_TYPE_1"/>
    <property type="match status" value="1"/>
</dbReference>
<dbReference type="CDD" id="cd00077">
    <property type="entry name" value="HDc"/>
    <property type="match status" value="1"/>
</dbReference>
<keyword evidence="1 5" id="KW-0540">Nuclease</keyword>
<gene>
    <name evidence="5" type="primary">rny</name>
    <name evidence="9" type="ORF">J2S59_002507</name>
</gene>
<evidence type="ECO:0000256" key="5">
    <source>
        <dbReference type="HAMAP-Rule" id="MF_00335"/>
    </source>
</evidence>
<dbReference type="PANTHER" id="PTHR12826">
    <property type="entry name" value="RIBONUCLEASE Y"/>
    <property type="match status" value="1"/>
</dbReference>
<keyword evidence="2 5" id="KW-0255">Endonuclease</keyword>
<keyword evidence="4 5" id="KW-0694">RNA-binding</keyword>
<organism evidence="9 10">
    <name type="scientific">Nocardioides massiliensis</name>
    <dbReference type="NCBI Taxonomy" id="1325935"/>
    <lineage>
        <taxon>Bacteria</taxon>
        <taxon>Bacillati</taxon>
        <taxon>Actinomycetota</taxon>
        <taxon>Actinomycetes</taxon>
        <taxon>Propionibacteriales</taxon>
        <taxon>Nocardioidaceae</taxon>
        <taxon>Nocardioides</taxon>
    </lineage>
</organism>
<evidence type="ECO:0000256" key="2">
    <source>
        <dbReference type="ARBA" id="ARBA00022759"/>
    </source>
</evidence>
<feature type="coiled-coil region" evidence="7">
    <location>
        <begin position="60"/>
        <end position="123"/>
    </location>
</feature>
<dbReference type="HAMAP" id="MF_00335">
    <property type="entry name" value="RNase_Y"/>
    <property type="match status" value="1"/>
</dbReference>
<proteinExistence type="inferred from homology"/>
<dbReference type="InterPro" id="IPR004088">
    <property type="entry name" value="KH_dom_type_1"/>
</dbReference>
<evidence type="ECO:0000256" key="7">
    <source>
        <dbReference type="SAM" id="Coils"/>
    </source>
</evidence>
<keyword evidence="5" id="KW-0812">Transmembrane</keyword>
<keyword evidence="5" id="KW-1133">Transmembrane helix</keyword>
<dbReference type="PROSITE" id="PS51831">
    <property type="entry name" value="HD"/>
    <property type="match status" value="1"/>
</dbReference>
<dbReference type="CDD" id="cd22431">
    <property type="entry name" value="KH-I_RNaseY"/>
    <property type="match status" value="1"/>
</dbReference>
<reference evidence="9 10" key="1">
    <citation type="submission" date="2023-07" db="EMBL/GenBank/DDBJ databases">
        <title>Sequencing the genomes of 1000 actinobacteria strains.</title>
        <authorList>
            <person name="Klenk H.-P."/>
        </authorList>
    </citation>
    <scope>NUCLEOTIDE SEQUENCE [LARGE SCALE GENOMIC DNA]</scope>
    <source>
        <strain evidence="9 10">GD13</strain>
    </source>
</reference>
<evidence type="ECO:0000313" key="9">
    <source>
        <dbReference type="EMBL" id="MDP9822698.1"/>
    </source>
</evidence>
<comment type="caution">
    <text evidence="9">The sequence shown here is derived from an EMBL/GenBank/DDBJ whole genome shotgun (WGS) entry which is preliminary data.</text>
</comment>
<dbReference type="InterPro" id="IPR017705">
    <property type="entry name" value="Ribonuclease_Y"/>
</dbReference>
<keyword evidence="3 5" id="KW-0378">Hydrolase</keyword>
<dbReference type="EMBL" id="JAUSQM010000001">
    <property type="protein sequence ID" value="MDP9822698.1"/>
    <property type="molecule type" value="Genomic_DNA"/>
</dbReference>